<reference evidence="2 3" key="1">
    <citation type="submission" date="2013-04" db="EMBL/GenBank/DDBJ databases">
        <title>The Genome Sequence of Bacteroides massiliensis dnLKV3.</title>
        <authorList>
            <consortium name="The Broad Institute Genomics Platform"/>
            <consortium name="The Broad Institute Genome Sequencing Center for Infectious Disease"/>
            <person name="Earl A."/>
            <person name="Xavier R."/>
            <person name="Kuhn K."/>
            <person name="Stappenbeck T."/>
            <person name="Walker B."/>
            <person name="Young S."/>
            <person name="Zeng Q."/>
            <person name="Gargeya S."/>
            <person name="Fitzgerald M."/>
            <person name="Haas B."/>
            <person name="Abouelleil A."/>
            <person name="Allen A.W."/>
            <person name="Alvarado L."/>
            <person name="Arachchi H.M."/>
            <person name="Berlin A.M."/>
            <person name="Chapman S.B."/>
            <person name="Gainer-Dewar J."/>
            <person name="Goldberg J."/>
            <person name="Griggs A."/>
            <person name="Gujja S."/>
            <person name="Hansen M."/>
            <person name="Howarth C."/>
            <person name="Imamovic A."/>
            <person name="Ireland A."/>
            <person name="Larimer J."/>
            <person name="McCowan C."/>
            <person name="Murphy C."/>
            <person name="Pearson M."/>
            <person name="Poon T.W."/>
            <person name="Priest M."/>
            <person name="Roberts A."/>
            <person name="Saif S."/>
            <person name="Shea T."/>
            <person name="Sisk P."/>
            <person name="Sykes S."/>
            <person name="Wortman J."/>
            <person name="Nusbaum C."/>
            <person name="Birren B."/>
        </authorList>
    </citation>
    <scope>NUCLEOTIDE SEQUENCE [LARGE SCALE GENOMIC DNA]</scope>
    <source>
        <strain evidence="3">dnLKV3</strain>
    </source>
</reference>
<gene>
    <name evidence="2" type="ORF">C802_03860</name>
</gene>
<dbReference type="PATRIC" id="fig|1235788.3.peg.3955"/>
<evidence type="ECO:0000256" key="1">
    <source>
        <dbReference type="SAM" id="Phobius"/>
    </source>
</evidence>
<dbReference type="STRING" id="1235788.C802_03860"/>
<dbReference type="GeneID" id="82151501"/>
<dbReference type="EMBL" id="ASSP01000023">
    <property type="protein sequence ID" value="EOS09408.1"/>
    <property type="molecule type" value="Genomic_DNA"/>
</dbReference>
<dbReference type="AlphaFoldDB" id="R9HZF1"/>
<evidence type="ECO:0000313" key="3">
    <source>
        <dbReference type="Proteomes" id="UP000014200"/>
    </source>
</evidence>
<sequence length="130" mass="14790">MNGLIEGIVAYAGTMQNLHDLLKASFPIRFAENNRQALLEEINTIADNAMSHIRWEREKVDNDIRRNENRISMTQTTFWGMVILLLIFATFFAFVIFANVKLLHSEIVSEITVVYVGLVAITLASISYLL</sequence>
<feature type="transmembrane region" description="Helical" evidence="1">
    <location>
        <begin position="112"/>
        <end position="129"/>
    </location>
</feature>
<protein>
    <submittedName>
        <fullName evidence="2">Uncharacterized protein</fullName>
    </submittedName>
</protein>
<keyword evidence="1" id="KW-0812">Transmembrane</keyword>
<dbReference type="Proteomes" id="UP000014200">
    <property type="component" value="Unassembled WGS sequence"/>
</dbReference>
<dbReference type="HOGENOM" id="CLU_1933810_0_0_10"/>
<name>R9HZF1_9BACT</name>
<dbReference type="RefSeq" id="WP_016278124.1">
    <property type="nucleotide sequence ID" value="NZ_JABVZU010000001.1"/>
</dbReference>
<keyword evidence="1" id="KW-0472">Membrane</keyword>
<comment type="caution">
    <text evidence="2">The sequence shown here is derived from an EMBL/GenBank/DDBJ whole genome shotgun (WGS) entry which is preliminary data.</text>
</comment>
<organism evidence="2 3">
    <name type="scientific">Phocaeicola sartorii</name>
    <dbReference type="NCBI Taxonomy" id="671267"/>
    <lineage>
        <taxon>Bacteria</taxon>
        <taxon>Pseudomonadati</taxon>
        <taxon>Bacteroidota</taxon>
        <taxon>Bacteroidia</taxon>
        <taxon>Bacteroidales</taxon>
        <taxon>Bacteroidaceae</taxon>
        <taxon>Phocaeicola</taxon>
    </lineage>
</organism>
<keyword evidence="1" id="KW-1133">Transmembrane helix</keyword>
<keyword evidence="3" id="KW-1185">Reference proteome</keyword>
<dbReference type="OrthoDB" id="9962285at2"/>
<feature type="transmembrane region" description="Helical" evidence="1">
    <location>
        <begin position="78"/>
        <end position="100"/>
    </location>
</feature>
<proteinExistence type="predicted"/>
<accession>R9HZF1</accession>
<evidence type="ECO:0000313" key="2">
    <source>
        <dbReference type="EMBL" id="EOS09408.1"/>
    </source>
</evidence>